<dbReference type="OrthoDB" id="4327074at2759"/>
<dbReference type="GO" id="GO:0005634">
    <property type="term" value="C:nucleus"/>
    <property type="evidence" value="ECO:0007669"/>
    <property type="project" value="UniProtKB-SubCell"/>
</dbReference>
<dbReference type="Proteomes" id="UP000037069">
    <property type="component" value="Unassembled WGS sequence"/>
</dbReference>
<protein>
    <recommendedName>
        <fullName evidence="5">HTH psq-type domain-containing protein</fullName>
    </recommendedName>
</protein>
<accession>A0A0L0CDF1</accession>
<reference evidence="3 4" key="1">
    <citation type="journal article" date="2015" name="Nat. Commun.">
        <title>Lucilia cuprina genome unlocks parasitic fly biology to underpin future interventions.</title>
        <authorList>
            <person name="Anstead C.A."/>
            <person name="Korhonen P.K."/>
            <person name="Young N.D."/>
            <person name="Hall R.S."/>
            <person name="Jex A.R."/>
            <person name="Murali S.C."/>
            <person name="Hughes D.S."/>
            <person name="Lee S.F."/>
            <person name="Perry T."/>
            <person name="Stroehlein A.J."/>
            <person name="Ansell B.R."/>
            <person name="Breugelmans B."/>
            <person name="Hofmann A."/>
            <person name="Qu J."/>
            <person name="Dugan S."/>
            <person name="Lee S.L."/>
            <person name="Chao H."/>
            <person name="Dinh H."/>
            <person name="Han Y."/>
            <person name="Doddapaneni H.V."/>
            <person name="Worley K.C."/>
            <person name="Muzny D.M."/>
            <person name="Ioannidis P."/>
            <person name="Waterhouse R.M."/>
            <person name="Zdobnov E.M."/>
            <person name="James P.J."/>
            <person name="Bagnall N.H."/>
            <person name="Kotze A.C."/>
            <person name="Gibbs R.A."/>
            <person name="Richards S."/>
            <person name="Batterham P."/>
            <person name="Gasser R.B."/>
        </authorList>
    </citation>
    <scope>NUCLEOTIDE SEQUENCE [LARGE SCALE GENOMIC DNA]</scope>
    <source>
        <strain evidence="3 4">LS</strain>
        <tissue evidence="3">Full body</tissue>
    </source>
</reference>
<sequence>MSQNRTKSFRQYKFINMSINGKRLIHQYSQESLKCALMEVRSGTSTIFGASKKYGVPSTIQDRIHGRFSDDARKMGPQTVLSESEEDRLEKMVQRPSKMWIPTKT</sequence>
<keyword evidence="4" id="KW-1185">Reference proteome</keyword>
<dbReference type="EMBL" id="JRES01000655">
    <property type="protein sequence ID" value="KNC29499.1"/>
    <property type="molecule type" value="Genomic_DNA"/>
</dbReference>
<dbReference type="AlphaFoldDB" id="A0A0L0CDF1"/>
<evidence type="ECO:0000256" key="2">
    <source>
        <dbReference type="SAM" id="MobiDB-lite"/>
    </source>
</evidence>
<dbReference type="SUPFAM" id="SSF46689">
    <property type="entry name" value="Homeodomain-like"/>
    <property type="match status" value="1"/>
</dbReference>
<gene>
    <name evidence="3" type="ORF">FF38_11567</name>
</gene>
<dbReference type="Gene3D" id="1.10.10.60">
    <property type="entry name" value="Homeodomain-like"/>
    <property type="match status" value="1"/>
</dbReference>
<evidence type="ECO:0000313" key="4">
    <source>
        <dbReference type="Proteomes" id="UP000037069"/>
    </source>
</evidence>
<evidence type="ECO:0000313" key="3">
    <source>
        <dbReference type="EMBL" id="KNC29499.1"/>
    </source>
</evidence>
<dbReference type="InterPro" id="IPR009057">
    <property type="entry name" value="Homeodomain-like_sf"/>
</dbReference>
<feature type="region of interest" description="Disordered" evidence="2">
    <location>
        <begin position="70"/>
        <end position="105"/>
    </location>
</feature>
<name>A0A0L0CDF1_LUCCU</name>
<evidence type="ECO:0008006" key="5">
    <source>
        <dbReference type="Google" id="ProtNLM"/>
    </source>
</evidence>
<organism evidence="3 4">
    <name type="scientific">Lucilia cuprina</name>
    <name type="common">Green bottle fly</name>
    <name type="synonym">Australian sheep blowfly</name>
    <dbReference type="NCBI Taxonomy" id="7375"/>
    <lineage>
        <taxon>Eukaryota</taxon>
        <taxon>Metazoa</taxon>
        <taxon>Ecdysozoa</taxon>
        <taxon>Arthropoda</taxon>
        <taxon>Hexapoda</taxon>
        <taxon>Insecta</taxon>
        <taxon>Pterygota</taxon>
        <taxon>Neoptera</taxon>
        <taxon>Endopterygota</taxon>
        <taxon>Diptera</taxon>
        <taxon>Brachycera</taxon>
        <taxon>Muscomorpha</taxon>
        <taxon>Oestroidea</taxon>
        <taxon>Calliphoridae</taxon>
        <taxon>Luciliinae</taxon>
        <taxon>Lucilia</taxon>
    </lineage>
</organism>
<evidence type="ECO:0000256" key="1">
    <source>
        <dbReference type="ARBA" id="ARBA00004123"/>
    </source>
</evidence>
<proteinExistence type="predicted"/>
<comment type="subcellular location">
    <subcellularLocation>
        <location evidence="1">Nucleus</location>
    </subcellularLocation>
</comment>
<comment type="caution">
    <text evidence="3">The sequence shown here is derived from an EMBL/GenBank/DDBJ whole genome shotgun (WGS) entry which is preliminary data.</text>
</comment>